<dbReference type="Proteomes" id="UP000885826">
    <property type="component" value="Unassembled WGS sequence"/>
</dbReference>
<dbReference type="AlphaFoldDB" id="A0A9C9ELG1"/>
<sequence length="237" mass="26620">MKKLLFLLPLLILLGCQDTLEINLTCALWHTTQVVTMQSNLLGEGEQIFVTLTWRWTYETPQGDAVIIKRSIGDSTSFTEIDTVWQIDTLMNYIDDDSLLTPNSTVYYRLAFLTGKSVDDFITTDVTIPDNQNFYEPTQDTLSGDTLYVTFKQLSGFDACSVSVFNAFTTEPESLIQLLNPVFDTALSYPDTTLAIAISDPTNFPNNTTYTIKISSSKVVELITDSSYGFRAFFKLP</sequence>
<evidence type="ECO:0000313" key="1">
    <source>
        <dbReference type="EMBL" id="HEC78323.1"/>
    </source>
</evidence>
<organism evidence="1 2">
    <name type="scientific">candidate division WOR-3 bacterium</name>
    <dbReference type="NCBI Taxonomy" id="2052148"/>
    <lineage>
        <taxon>Bacteria</taxon>
        <taxon>Bacteria division WOR-3</taxon>
    </lineage>
</organism>
<protein>
    <submittedName>
        <fullName evidence="1">Uncharacterized protein</fullName>
    </submittedName>
</protein>
<accession>A0A9C9ELG1</accession>
<reference evidence="1" key="1">
    <citation type="journal article" date="2020" name="mSystems">
        <title>Genome- and Community-Level Interaction Insights into Carbon Utilization and Element Cycling Functions of Hydrothermarchaeota in Hydrothermal Sediment.</title>
        <authorList>
            <person name="Zhou Z."/>
            <person name="Liu Y."/>
            <person name="Xu W."/>
            <person name="Pan J."/>
            <person name="Luo Z.H."/>
            <person name="Li M."/>
        </authorList>
    </citation>
    <scope>NUCLEOTIDE SEQUENCE</scope>
    <source>
        <strain evidence="1">HyVt-388</strain>
    </source>
</reference>
<dbReference type="EMBL" id="DRIG01000044">
    <property type="protein sequence ID" value="HEC78323.1"/>
    <property type="molecule type" value="Genomic_DNA"/>
</dbReference>
<proteinExistence type="predicted"/>
<gene>
    <name evidence="1" type="ORF">ENI34_04170</name>
</gene>
<dbReference type="PROSITE" id="PS51257">
    <property type="entry name" value="PROKAR_LIPOPROTEIN"/>
    <property type="match status" value="1"/>
</dbReference>
<evidence type="ECO:0000313" key="2">
    <source>
        <dbReference type="Proteomes" id="UP000885826"/>
    </source>
</evidence>
<name>A0A9C9ELG1_UNCW3</name>
<comment type="caution">
    <text evidence="1">The sequence shown here is derived from an EMBL/GenBank/DDBJ whole genome shotgun (WGS) entry which is preliminary data.</text>
</comment>